<evidence type="ECO:0000259" key="2">
    <source>
        <dbReference type="PROSITE" id="PS50006"/>
    </source>
</evidence>
<feature type="transmembrane region" description="Helical" evidence="1">
    <location>
        <begin position="47"/>
        <end position="69"/>
    </location>
</feature>
<reference evidence="3 4" key="1">
    <citation type="submission" date="2021-06" db="EMBL/GenBank/DDBJ databases">
        <authorList>
            <person name="Sun Q."/>
            <person name="Li D."/>
        </authorList>
    </citation>
    <scope>NUCLEOTIDE SEQUENCE [LARGE SCALE GENOMIC DNA]</scope>
    <source>
        <strain evidence="3 4">N19</strain>
    </source>
</reference>
<sequence>MVEADYEYDYKLYIQKKRLLKALSLIFIYQIIFFIIVFISLNYQLINVVYLIYFLDIDLIASISTYIIICKNIFRSKKKKVLILSSLNIYPDVQFLIDGDEYLIGKKQELVDGWIPNQRMISRLHAKIIRVDNQFFITDEESLNGTYLNGTKITKKQIKRLKIGDRIRFANVEFEVK</sequence>
<keyword evidence="1" id="KW-1133">Transmembrane helix</keyword>
<keyword evidence="1" id="KW-0812">Transmembrane</keyword>
<keyword evidence="1" id="KW-0472">Membrane</keyword>
<keyword evidence="4" id="KW-1185">Reference proteome</keyword>
<feature type="transmembrane region" description="Helical" evidence="1">
    <location>
        <begin position="20"/>
        <end position="41"/>
    </location>
</feature>
<accession>A0ABS6E1K3</accession>
<evidence type="ECO:0000256" key="1">
    <source>
        <dbReference type="SAM" id="Phobius"/>
    </source>
</evidence>
<dbReference type="InterPro" id="IPR000253">
    <property type="entry name" value="FHA_dom"/>
</dbReference>
<dbReference type="RefSeq" id="WP_216571934.1">
    <property type="nucleotide sequence ID" value="NZ_JAHLOQ010000049.1"/>
</dbReference>
<gene>
    <name evidence="3" type="ORF">KQI20_12870</name>
</gene>
<proteinExistence type="predicted"/>
<dbReference type="Proteomes" id="UP001196301">
    <property type="component" value="Unassembled WGS sequence"/>
</dbReference>
<comment type="caution">
    <text evidence="3">The sequence shown here is derived from an EMBL/GenBank/DDBJ whole genome shotgun (WGS) entry which is preliminary data.</text>
</comment>
<evidence type="ECO:0000313" key="4">
    <source>
        <dbReference type="Proteomes" id="UP001196301"/>
    </source>
</evidence>
<feature type="domain" description="FHA" evidence="2">
    <location>
        <begin position="102"/>
        <end position="153"/>
    </location>
</feature>
<protein>
    <submittedName>
        <fullName evidence="3">FHA domain-containing protein</fullName>
    </submittedName>
</protein>
<dbReference type="SMART" id="SM00240">
    <property type="entry name" value="FHA"/>
    <property type="match status" value="1"/>
</dbReference>
<organism evidence="3 4">
    <name type="scientific">Intestinibacter bartlettii</name>
    <dbReference type="NCBI Taxonomy" id="261299"/>
    <lineage>
        <taxon>Bacteria</taxon>
        <taxon>Bacillati</taxon>
        <taxon>Bacillota</taxon>
        <taxon>Clostridia</taxon>
        <taxon>Peptostreptococcales</taxon>
        <taxon>Peptostreptococcaceae</taxon>
        <taxon>Intestinibacter</taxon>
    </lineage>
</organism>
<dbReference type="Pfam" id="PF00498">
    <property type="entry name" value="FHA"/>
    <property type="match status" value="1"/>
</dbReference>
<evidence type="ECO:0000313" key="3">
    <source>
        <dbReference type="EMBL" id="MBU5337336.1"/>
    </source>
</evidence>
<name>A0ABS6E1K3_9FIRM</name>
<dbReference type="EMBL" id="JAHLOQ010000049">
    <property type="protein sequence ID" value="MBU5337336.1"/>
    <property type="molecule type" value="Genomic_DNA"/>
</dbReference>
<dbReference type="PROSITE" id="PS50006">
    <property type="entry name" value="FHA_DOMAIN"/>
    <property type="match status" value="1"/>
</dbReference>
<dbReference type="CDD" id="cd00060">
    <property type="entry name" value="FHA"/>
    <property type="match status" value="1"/>
</dbReference>